<feature type="region of interest" description="Disordered" evidence="2">
    <location>
        <begin position="981"/>
        <end position="1005"/>
    </location>
</feature>
<keyword evidence="5" id="KW-1185">Reference proteome</keyword>
<feature type="region of interest" description="Disordered" evidence="2">
    <location>
        <begin position="785"/>
        <end position="817"/>
    </location>
</feature>
<dbReference type="OrthoDB" id="441285at2759"/>
<dbReference type="Pfam" id="PF07727">
    <property type="entry name" value="RVT_2"/>
    <property type="match status" value="1"/>
</dbReference>
<comment type="caution">
    <text evidence="4">The sequence shown here is derived from an EMBL/GenBank/DDBJ whole genome shotgun (WGS) entry which is preliminary data.</text>
</comment>
<dbReference type="Proteomes" id="UP000186817">
    <property type="component" value="Unassembled WGS sequence"/>
</dbReference>
<gene>
    <name evidence="4" type="primary">GIP</name>
    <name evidence="4" type="ORF">AK812_SmicGene38258</name>
</gene>
<evidence type="ECO:0000256" key="1">
    <source>
        <dbReference type="PROSITE-ProRule" id="PRU00047"/>
    </source>
</evidence>
<dbReference type="Gene3D" id="4.10.60.10">
    <property type="entry name" value="Zinc finger, CCHC-type"/>
    <property type="match status" value="1"/>
</dbReference>
<dbReference type="InterPro" id="IPR001878">
    <property type="entry name" value="Znf_CCHC"/>
</dbReference>
<feature type="compositionally biased region" description="Polar residues" evidence="2">
    <location>
        <begin position="981"/>
        <end position="994"/>
    </location>
</feature>
<dbReference type="EMBL" id="LSRX01001300">
    <property type="protein sequence ID" value="OLP81227.1"/>
    <property type="molecule type" value="Genomic_DNA"/>
</dbReference>
<dbReference type="SUPFAM" id="SSF57756">
    <property type="entry name" value="Retrovirus zinc finger-like domains"/>
    <property type="match status" value="1"/>
</dbReference>
<dbReference type="GO" id="GO:0008270">
    <property type="term" value="F:zinc ion binding"/>
    <property type="evidence" value="ECO:0007669"/>
    <property type="project" value="UniProtKB-KW"/>
</dbReference>
<dbReference type="GO" id="GO:0003676">
    <property type="term" value="F:nucleic acid binding"/>
    <property type="evidence" value="ECO:0007669"/>
    <property type="project" value="InterPro"/>
</dbReference>
<name>A0A1Q9CEG4_SYMMI</name>
<dbReference type="InterPro" id="IPR036875">
    <property type="entry name" value="Znf_CCHC_sf"/>
</dbReference>
<dbReference type="PROSITE" id="PS50158">
    <property type="entry name" value="ZF_CCHC"/>
    <property type="match status" value="1"/>
</dbReference>
<dbReference type="InterPro" id="IPR021109">
    <property type="entry name" value="Peptidase_aspartic_dom_sf"/>
</dbReference>
<feature type="region of interest" description="Disordered" evidence="2">
    <location>
        <begin position="512"/>
        <end position="536"/>
    </location>
</feature>
<dbReference type="Pfam" id="PF00098">
    <property type="entry name" value="zf-CCHC"/>
    <property type="match status" value="1"/>
</dbReference>
<dbReference type="SMART" id="SM00343">
    <property type="entry name" value="ZnF_C2HC"/>
    <property type="match status" value="1"/>
</dbReference>
<evidence type="ECO:0000313" key="4">
    <source>
        <dbReference type="EMBL" id="OLP81227.1"/>
    </source>
</evidence>
<keyword evidence="1" id="KW-0862">Zinc</keyword>
<reference evidence="4 5" key="1">
    <citation type="submission" date="2016-02" db="EMBL/GenBank/DDBJ databases">
        <title>Genome analysis of coral dinoflagellate symbionts highlights evolutionary adaptations to a symbiotic lifestyle.</title>
        <authorList>
            <person name="Aranda M."/>
            <person name="Li Y."/>
            <person name="Liew Y.J."/>
            <person name="Baumgarten S."/>
            <person name="Simakov O."/>
            <person name="Wilson M."/>
            <person name="Piel J."/>
            <person name="Ashoor H."/>
            <person name="Bougouffa S."/>
            <person name="Bajic V.B."/>
            <person name="Ryu T."/>
            <person name="Ravasi T."/>
            <person name="Bayer T."/>
            <person name="Micklem G."/>
            <person name="Kim H."/>
            <person name="Bhak J."/>
            <person name="Lajeunesse T.C."/>
            <person name="Voolstra C.R."/>
        </authorList>
    </citation>
    <scope>NUCLEOTIDE SEQUENCE [LARGE SCALE GENOMIC DNA]</scope>
    <source>
        <strain evidence="4 5">CCMP2467</strain>
    </source>
</reference>
<dbReference type="InterPro" id="IPR013103">
    <property type="entry name" value="RVT_2"/>
</dbReference>
<feature type="domain" description="CCHC-type" evidence="3">
    <location>
        <begin position="497"/>
        <end position="513"/>
    </location>
</feature>
<feature type="region of interest" description="Disordered" evidence="2">
    <location>
        <begin position="1043"/>
        <end position="1074"/>
    </location>
</feature>
<feature type="compositionally biased region" description="Low complexity" evidence="2">
    <location>
        <begin position="520"/>
        <end position="531"/>
    </location>
</feature>
<protein>
    <submittedName>
        <fullName evidence="4">Copia protein</fullName>
    </submittedName>
</protein>
<sequence>MILPGDASRQRRLRLRGPPSRCLQTACSKDDTALLPRSVTWDVMGCGWEPLVLPAGQRHEEQMRNLLIAHVNELPPTIREPSTISPAAAFLEQEETEVLTAELSAAAARVAETEVLGVLDLQLHPEVLPYFLAEDAASAKVAASAASLRASEARDATEARRRIEDSLAEEAKAKAATEESQRAHFLARSRAHMAHQIRAEHQEIGSVQAPAMDDRGYKKFDGEGDDPGKALRKWKAWALAKMTTLKDFQKSQRGPWIFTLLDGKALEACEHLSLDDLTKEDGDSTVWKLLSARFPEKEAHDQMGEALGEVFGLAARDGESMKEWTARVLETFEKCRRKAAVDFPKEARGWIALHCAGLTEEQKAIVKAKTQGSLDLETISAGIRSCFPNLRASSSKARKPTSVLIAEDDRGATVEQEDQHFKDDAAFDDVEAFLADYGTTIDEDPLSEAEAAEALAVSWKERRQEINKMQKSRKFGAVDASRKAFRIEVEELKRRTRCRKCGRVGHWARECRNKPSSTASSSKHGVSEGSSGNKGATETMIAEVVEGHRDEIHFVGAAEEALMSSLVSSPGFGVIDSGCGKTLIGADTLAEMELLLGNRQVIKVPERNSFRFGNGEAEDSVIMAQIPVAIQGKTGVIHAAVIRGKAPLLLGRPTLEKLKMTVNFASGTVTMLGGPDVIQLDRNSAGQMLINLVQFPSEARQRSKGSVVSEALPVSPETPQAIGSCSRSGNNALLSNARKVEVDKLLERAQPQLLVVCETIGPQNGLQAEERMSLEGFECLAGEAPAGSHTAAEPAPAQANRRPADAIPARPSGAQGFNEKVLSEVGPESEEEWKECVTQPRLRKDFESGQWVAYWRTQKSIKGQVVRACRWYGPALVLGKVGRNLIVAHRRSLLRCAPEQLRPATDEECPRTVESDPEAQELLGMKRLLDQGKIPQSQLTDITSQEFPPTPEECSTPLLDQVDASMDRTAGLTAAQVLEQESTASTAGQMTSANPYPPASAPTFGPVRTRLRQKTAEPLLDRPTQVQAEDLSDMLRELPLSSDAAVPSAGLDSESPRPSSPREPAFKRMASSPPDALRAMSRQESAPAEALFCQTAMSAYREQVPHATEIEVLLAGFLQKQMQKEIPVTGNPEDLQEQVEEAKATEWYAMTSKPAVKVWSGADATRIRRNHPDRFVGSRFVVTRKVDEDGERVKARWCLQGHLDPDVMDKVSSGACHSPTMSQLSRSLLLQILVSKRWRMCLGDIKGAFLEAGPLKERFRPLYATQPKGGIPGLAESDVIEVTGNVYGLNDAPFSWWEAFDKEARRLGFSRSQFDNCVYYFRCPKTKELTGVLGAHVDDSITGGEGEAYEEAIRQLKARFPYRKWRVGAGEFCGVVYNQDPVTFEISYQQREYTQHLRPISLSKDRAAQKDSPVTARELASLRALNGAASWLASQSRPDIAVQVHPVRVGADSVPSGAVSSQQLPLVFLACRPLFPAMAARSSADAAKYAEFRAWLKRLADANLITVHHPELLEGTMVSNMSDASKRSKPDSEATALDPFELLEIFGHTGVHSTDFTVVSEAVPGNSKQIAKAPSGPVKLPDGIRSLRDWGRTLCTLPKIKNDNLCYQEILENDAEHVKSYRVWVHDNAGTSRSSKVDDLANFLKASGWIPGADGTAYPGTKEVRRFKQ</sequence>
<proteinExistence type="predicted"/>
<evidence type="ECO:0000259" key="3">
    <source>
        <dbReference type="PROSITE" id="PS50158"/>
    </source>
</evidence>
<dbReference type="Gene3D" id="2.40.70.10">
    <property type="entry name" value="Acid Proteases"/>
    <property type="match status" value="1"/>
</dbReference>
<evidence type="ECO:0000313" key="5">
    <source>
        <dbReference type="Proteomes" id="UP000186817"/>
    </source>
</evidence>
<keyword evidence="1" id="KW-0863">Zinc-finger</keyword>
<accession>A0A1Q9CEG4</accession>
<keyword evidence="1" id="KW-0479">Metal-binding</keyword>
<evidence type="ECO:0000256" key="2">
    <source>
        <dbReference type="SAM" id="MobiDB-lite"/>
    </source>
</evidence>
<organism evidence="4 5">
    <name type="scientific">Symbiodinium microadriaticum</name>
    <name type="common">Dinoflagellate</name>
    <name type="synonym">Zooxanthella microadriatica</name>
    <dbReference type="NCBI Taxonomy" id="2951"/>
    <lineage>
        <taxon>Eukaryota</taxon>
        <taxon>Sar</taxon>
        <taxon>Alveolata</taxon>
        <taxon>Dinophyceae</taxon>
        <taxon>Suessiales</taxon>
        <taxon>Symbiodiniaceae</taxon>
        <taxon>Symbiodinium</taxon>
    </lineage>
</organism>